<evidence type="ECO:0000313" key="1">
    <source>
        <dbReference type="EMBL" id="QHT38076.1"/>
    </source>
</evidence>
<organism evidence="1">
    <name type="scientific">viral metagenome</name>
    <dbReference type="NCBI Taxonomy" id="1070528"/>
    <lineage>
        <taxon>unclassified sequences</taxon>
        <taxon>metagenomes</taxon>
        <taxon>organismal metagenomes</taxon>
    </lineage>
</organism>
<reference evidence="1" key="1">
    <citation type="journal article" date="2020" name="Nature">
        <title>Giant virus diversity and host interactions through global metagenomics.</title>
        <authorList>
            <person name="Schulz F."/>
            <person name="Roux S."/>
            <person name="Paez-Espino D."/>
            <person name="Jungbluth S."/>
            <person name="Walsh D.A."/>
            <person name="Denef V.J."/>
            <person name="McMahon K.D."/>
            <person name="Konstantinidis K.T."/>
            <person name="Eloe-Fadrosh E.A."/>
            <person name="Kyrpides N.C."/>
            <person name="Woyke T."/>
        </authorList>
    </citation>
    <scope>NUCLEOTIDE SEQUENCE</scope>
    <source>
        <strain evidence="1">GVMAG-S-ERX556049-19</strain>
    </source>
</reference>
<dbReference type="AlphaFoldDB" id="A0A6C0F8C3"/>
<dbReference type="InterPro" id="IPR027417">
    <property type="entry name" value="P-loop_NTPase"/>
</dbReference>
<proteinExistence type="predicted"/>
<dbReference type="Gene3D" id="3.40.50.300">
    <property type="entry name" value="P-loop containing nucleotide triphosphate hydrolases"/>
    <property type="match status" value="1"/>
</dbReference>
<name>A0A6C0F8C3_9ZZZZ</name>
<accession>A0A6C0F8C3</accession>
<dbReference type="SUPFAM" id="SSF52540">
    <property type="entry name" value="P-loop containing nucleoside triphosphate hydrolases"/>
    <property type="match status" value="1"/>
</dbReference>
<dbReference type="EMBL" id="MN738825">
    <property type="protein sequence ID" value="QHT38076.1"/>
    <property type="molecule type" value="Genomic_DNA"/>
</dbReference>
<evidence type="ECO:0008006" key="2">
    <source>
        <dbReference type="Google" id="ProtNLM"/>
    </source>
</evidence>
<sequence length="360" mass="42866">MKYYESTFEDYINAISKKNIHPDLLNINNYTSNEIQKTKNLIFYGPSGVGKYSQILLFLKKFSPSKLKYENRILAATEKNEYKYKISDIHYEIDMSLLGCNSKIIWHEIFCQIIDIVSMKTNKFGFIVCKNFHLIHSELLEIFYSYIQQINYSTTNICIKFIIVTEHISFLPNKILNVCNIIDVKKPNQSQYLNFNTQQIQKNEIKYTNELIKNRISKNKNYINTNVNKLIKNSDLTNISNLKDIKYFDLLFLKSKKIRDLPINSFDIICNKIIDIVIKKNEIDFMELRNHLYDMLTYNLDIIECIWYILKNLITLDLLDKKDISCISNDLYSQLKYYNNNYRPIYHLEIIIYNIVIKLK</sequence>
<protein>
    <recommendedName>
        <fullName evidence="2">Replication factor C C-terminal domain-containing protein</fullName>
    </recommendedName>
</protein>